<dbReference type="SUPFAM" id="SSF48371">
    <property type="entry name" value="ARM repeat"/>
    <property type="match status" value="1"/>
</dbReference>
<dbReference type="PANTHER" id="PTHR21567">
    <property type="entry name" value="CLASP"/>
    <property type="match status" value="1"/>
</dbReference>
<dbReference type="EMBL" id="MLAK01000592">
    <property type="protein sequence ID" value="OHT11271.1"/>
    <property type="molecule type" value="Genomic_DNA"/>
</dbReference>
<accession>A0A1J4KIV3</accession>
<dbReference type="PANTHER" id="PTHR21567:SF9">
    <property type="entry name" value="CLIP-ASSOCIATING PROTEIN"/>
    <property type="match status" value="1"/>
</dbReference>
<dbReference type="Gene3D" id="1.25.10.10">
    <property type="entry name" value="Leucine-rich Repeat Variant"/>
    <property type="match status" value="2"/>
</dbReference>
<gene>
    <name evidence="3" type="ORF">TRFO_19372</name>
</gene>
<evidence type="ECO:0000313" key="4">
    <source>
        <dbReference type="Proteomes" id="UP000179807"/>
    </source>
</evidence>
<proteinExistence type="predicted"/>
<dbReference type="InterPro" id="IPR011989">
    <property type="entry name" value="ARM-like"/>
</dbReference>
<dbReference type="Proteomes" id="UP000179807">
    <property type="component" value="Unassembled WGS sequence"/>
</dbReference>
<dbReference type="AlphaFoldDB" id="A0A1J4KIV3"/>
<dbReference type="GO" id="GO:0005881">
    <property type="term" value="C:cytoplasmic microtubule"/>
    <property type="evidence" value="ECO:0007669"/>
    <property type="project" value="TreeGrafter"/>
</dbReference>
<evidence type="ECO:0000259" key="2">
    <source>
        <dbReference type="SMART" id="SM01349"/>
    </source>
</evidence>
<comment type="caution">
    <text evidence="3">The sequence shown here is derived from an EMBL/GenBank/DDBJ whole genome shotgun (WGS) entry which is preliminary data.</text>
</comment>
<dbReference type="VEuPathDB" id="TrichDB:TRFO_19372"/>
<dbReference type="RefSeq" id="XP_068364407.1">
    <property type="nucleotide sequence ID" value="XM_068500755.1"/>
</dbReference>
<evidence type="ECO:0000313" key="3">
    <source>
        <dbReference type="EMBL" id="OHT11271.1"/>
    </source>
</evidence>
<dbReference type="Pfam" id="PF12348">
    <property type="entry name" value="CLASP_N"/>
    <property type="match status" value="1"/>
</dbReference>
<feature type="domain" description="TOG" evidence="2">
    <location>
        <begin position="29"/>
        <end position="256"/>
    </location>
</feature>
<dbReference type="SMART" id="SM01349">
    <property type="entry name" value="TOG"/>
    <property type="match status" value="1"/>
</dbReference>
<dbReference type="InterPro" id="IPR016024">
    <property type="entry name" value="ARM-type_fold"/>
</dbReference>
<dbReference type="GO" id="GO:0005819">
    <property type="term" value="C:spindle"/>
    <property type="evidence" value="ECO:0007669"/>
    <property type="project" value="UniProtKB-ARBA"/>
</dbReference>
<sequence>MRKQKDELLSLEKQFEDPLKDVESRPVDSAIDVEDIIADLEIKLENTSDDWNIRNDALLEAMEYLKGGIATYPVCDFSRLASGIASCVGDLRSALVKRGSLLVAACSLSFGKDFLSSIDIIVPALFKQLSHGTAVIANSARLALRSIVRYVQNRRTSRLFLSKMQTKSNIQRVVIAESIKIMREEWSPQLIDGIDSELMNALKIYSEDASAEVRSIAKQAMSFQPTPTKKSHLKSPRASLTPTSGNDKKVVTRKSSTPVMQSRIKTPTRKFVGRHISQPKEEDIIEVEKHTKVENDENIENLPPQKPVKKVLFGPPKAKDPPPEEISEYMPPRTRAEAKSFLRMLNDILVQKNYDNIVGLEELLAPSLISATHVMPQSELYMKVLPELFNKYTEEFSVQVHDLLIAFNFDPQLLAEAVNVYGEQQIAETFVGKRDNEENESVRFFITLFSHKYEINITPKMRQFLLKLIQNFRTSMNVRIIEEAIKIPETDSNLNKIVDQLIQKIKSQKKWLPLYQQLVVQLSSNTLQTEYLDMIQDRLVSQFTDILTQGTQAQCHEIRSFLITGAMNCRGISFAKLAEPMLPLIMNENRIEREKTEECYQILLNDPQTITLLIEILQNDESEEKAHAVLSIILQYVTKSTLRQISAILPHVVDILASLIKSEVVGVRRLSILILVEFKCKVPKEFMPYFKKLTIAHQKLINLYSNKRG</sequence>
<dbReference type="GeneID" id="94835459"/>
<dbReference type="OrthoDB" id="46159at2759"/>
<feature type="region of interest" description="Disordered" evidence="1">
    <location>
        <begin position="298"/>
        <end position="329"/>
    </location>
</feature>
<dbReference type="InterPro" id="IPR024395">
    <property type="entry name" value="CLASP_N_dom"/>
</dbReference>
<reference evidence="3" key="1">
    <citation type="submission" date="2016-10" db="EMBL/GenBank/DDBJ databases">
        <authorList>
            <person name="Benchimol M."/>
            <person name="Almeida L.G."/>
            <person name="Vasconcelos A.T."/>
            <person name="Perreira-Neves A."/>
            <person name="Rosa I.A."/>
            <person name="Tasca T."/>
            <person name="Bogo M.R."/>
            <person name="de Souza W."/>
        </authorList>
    </citation>
    <scope>NUCLEOTIDE SEQUENCE [LARGE SCALE GENOMIC DNA]</scope>
    <source>
        <strain evidence="3">K</strain>
    </source>
</reference>
<evidence type="ECO:0000256" key="1">
    <source>
        <dbReference type="SAM" id="MobiDB-lite"/>
    </source>
</evidence>
<name>A0A1J4KIV3_9EUKA</name>
<dbReference type="GO" id="GO:0000278">
    <property type="term" value="P:mitotic cell cycle"/>
    <property type="evidence" value="ECO:0007669"/>
    <property type="project" value="UniProtKB-ARBA"/>
</dbReference>
<dbReference type="GO" id="GO:0008017">
    <property type="term" value="F:microtubule binding"/>
    <property type="evidence" value="ECO:0007669"/>
    <property type="project" value="TreeGrafter"/>
</dbReference>
<protein>
    <recommendedName>
        <fullName evidence="2">TOG domain-containing protein</fullName>
    </recommendedName>
</protein>
<dbReference type="InterPro" id="IPR034085">
    <property type="entry name" value="TOG"/>
</dbReference>
<keyword evidence="4" id="KW-1185">Reference proteome</keyword>
<feature type="region of interest" description="Disordered" evidence="1">
    <location>
        <begin position="222"/>
        <end position="261"/>
    </location>
</feature>
<organism evidence="3 4">
    <name type="scientific">Tritrichomonas foetus</name>
    <dbReference type="NCBI Taxonomy" id="1144522"/>
    <lineage>
        <taxon>Eukaryota</taxon>
        <taxon>Metamonada</taxon>
        <taxon>Parabasalia</taxon>
        <taxon>Tritrichomonadida</taxon>
        <taxon>Tritrichomonadidae</taxon>
        <taxon>Tritrichomonas</taxon>
    </lineage>
</organism>
<dbReference type="GO" id="GO:0000226">
    <property type="term" value="P:microtubule cytoskeleton organization"/>
    <property type="evidence" value="ECO:0007669"/>
    <property type="project" value="TreeGrafter"/>
</dbReference>